<name>A0A1R3H456_9ROSI</name>
<keyword evidence="2" id="KW-1185">Reference proteome</keyword>
<accession>A0A1R3H456</accession>
<dbReference type="AlphaFoldDB" id="A0A1R3H456"/>
<sequence length="51" mass="6035">MAAARVRLRLRRRRLCYALARGLFPETLAPTLQWHLSHLARRSSSLHRGRR</sequence>
<dbReference type="EMBL" id="AWUE01020860">
    <property type="protein sequence ID" value="OMO65060.1"/>
    <property type="molecule type" value="Genomic_DNA"/>
</dbReference>
<gene>
    <name evidence="1" type="ORF">COLO4_31535</name>
</gene>
<organism evidence="1 2">
    <name type="scientific">Corchorus olitorius</name>
    <dbReference type="NCBI Taxonomy" id="93759"/>
    <lineage>
        <taxon>Eukaryota</taxon>
        <taxon>Viridiplantae</taxon>
        <taxon>Streptophyta</taxon>
        <taxon>Embryophyta</taxon>
        <taxon>Tracheophyta</taxon>
        <taxon>Spermatophyta</taxon>
        <taxon>Magnoliopsida</taxon>
        <taxon>eudicotyledons</taxon>
        <taxon>Gunneridae</taxon>
        <taxon>Pentapetalae</taxon>
        <taxon>rosids</taxon>
        <taxon>malvids</taxon>
        <taxon>Malvales</taxon>
        <taxon>Malvaceae</taxon>
        <taxon>Grewioideae</taxon>
        <taxon>Apeibeae</taxon>
        <taxon>Corchorus</taxon>
    </lineage>
</organism>
<protein>
    <submittedName>
        <fullName evidence="1">NADH dehydrogenase subunit 2</fullName>
    </submittedName>
</protein>
<evidence type="ECO:0000313" key="1">
    <source>
        <dbReference type="EMBL" id="OMO65060.1"/>
    </source>
</evidence>
<proteinExistence type="predicted"/>
<comment type="caution">
    <text evidence="1">The sequence shown here is derived from an EMBL/GenBank/DDBJ whole genome shotgun (WGS) entry which is preliminary data.</text>
</comment>
<evidence type="ECO:0000313" key="2">
    <source>
        <dbReference type="Proteomes" id="UP000187203"/>
    </source>
</evidence>
<dbReference type="Proteomes" id="UP000187203">
    <property type="component" value="Unassembled WGS sequence"/>
</dbReference>
<reference evidence="2" key="1">
    <citation type="submission" date="2013-09" db="EMBL/GenBank/DDBJ databases">
        <title>Corchorus olitorius genome sequencing.</title>
        <authorList>
            <person name="Alam M."/>
            <person name="Haque M.S."/>
            <person name="Islam M.S."/>
            <person name="Emdad E.M."/>
            <person name="Islam M.M."/>
            <person name="Ahmed B."/>
            <person name="Halim A."/>
            <person name="Hossen Q.M.M."/>
            <person name="Hossain M.Z."/>
            <person name="Ahmed R."/>
            <person name="Khan M.M."/>
            <person name="Islam R."/>
            <person name="Rashid M.M."/>
            <person name="Khan S.A."/>
            <person name="Rahman M.S."/>
            <person name="Alam M."/>
            <person name="Yahiya A.S."/>
            <person name="Khan M.S."/>
            <person name="Azam M.S."/>
            <person name="Haque T."/>
            <person name="Lashkar M.Z.H."/>
            <person name="Akhand A.I."/>
            <person name="Morshed G."/>
            <person name="Roy S."/>
            <person name="Uddin K.S."/>
            <person name="Rabeya T."/>
            <person name="Hossain A.S."/>
            <person name="Chowdhury A."/>
            <person name="Snigdha A.R."/>
            <person name="Mortoza M.S."/>
            <person name="Matin S.A."/>
            <person name="Hoque S.M.E."/>
            <person name="Islam M.K."/>
            <person name="Roy D.K."/>
            <person name="Haider R."/>
            <person name="Moosa M.M."/>
            <person name="Elias S.M."/>
            <person name="Hasan A.M."/>
            <person name="Jahan S."/>
            <person name="Shafiuddin M."/>
            <person name="Mahmood N."/>
            <person name="Shommy N.S."/>
        </authorList>
    </citation>
    <scope>NUCLEOTIDE SEQUENCE [LARGE SCALE GENOMIC DNA]</scope>
    <source>
        <strain evidence="2">cv. O-4</strain>
    </source>
</reference>